<reference evidence="2 3" key="1">
    <citation type="submission" date="2019-03" db="EMBL/GenBank/DDBJ databases">
        <title>Lake Tanganyika Metagenome-Assembled Genomes (MAGs).</title>
        <authorList>
            <person name="Tran P."/>
        </authorList>
    </citation>
    <scope>NUCLEOTIDE SEQUENCE [LARGE SCALE GENOMIC DNA]</scope>
    <source>
        <strain evidence="2">K_DeepCast_65m_m2_236</strain>
    </source>
</reference>
<evidence type="ECO:0000313" key="2">
    <source>
        <dbReference type="EMBL" id="MBM3275424.1"/>
    </source>
</evidence>
<accession>A0A937X3U1</accession>
<name>A0A937X3U1_9BACT</name>
<gene>
    <name evidence="2" type="ORF">FJZ00_09735</name>
</gene>
<comment type="caution">
    <text evidence="2">The sequence shown here is derived from an EMBL/GenBank/DDBJ whole genome shotgun (WGS) entry which is preliminary data.</text>
</comment>
<feature type="compositionally biased region" description="Polar residues" evidence="1">
    <location>
        <begin position="210"/>
        <end position="221"/>
    </location>
</feature>
<sequence length="231" mass="23404">MHVAGHQNGAVVPAPLDKAADPKAGKPADATAKDNAAAAQKDLDIRLAPGQAANVALEQPQDGKGGPQDPGNDTPEIKQLKELLTGLTDLLRKLTATIEKLLGTAAAQAAGKGGPAAANTAPAPGTEPGKGSKPTAGGPAPNSNPTFNDLQKAFGQWSGKGKNKSAPVGPKATKYTNEALDKYSKGDMAGAQQAFSKAQKTKSPIMLDLNNDNKLGTTGVSTAKDRVDGQT</sequence>
<feature type="region of interest" description="Disordered" evidence="1">
    <location>
        <begin position="107"/>
        <end position="172"/>
    </location>
</feature>
<evidence type="ECO:0000256" key="1">
    <source>
        <dbReference type="SAM" id="MobiDB-lite"/>
    </source>
</evidence>
<feature type="compositionally biased region" description="Low complexity" evidence="1">
    <location>
        <begin position="27"/>
        <end position="40"/>
    </location>
</feature>
<dbReference type="AlphaFoldDB" id="A0A937X3U1"/>
<feature type="compositionally biased region" description="Polar residues" evidence="1">
    <location>
        <begin position="193"/>
        <end position="202"/>
    </location>
</feature>
<feature type="region of interest" description="Disordered" evidence="1">
    <location>
        <begin position="1"/>
        <end position="77"/>
    </location>
</feature>
<feature type="compositionally biased region" description="Low complexity" evidence="1">
    <location>
        <begin position="107"/>
        <end position="129"/>
    </location>
</feature>
<proteinExistence type="predicted"/>
<dbReference type="Proteomes" id="UP000703893">
    <property type="component" value="Unassembled WGS sequence"/>
</dbReference>
<feature type="non-terminal residue" evidence="2">
    <location>
        <position position="231"/>
    </location>
</feature>
<protein>
    <submittedName>
        <fullName evidence="2">Uncharacterized protein</fullName>
    </submittedName>
</protein>
<dbReference type="EMBL" id="VGJX01000569">
    <property type="protein sequence ID" value="MBM3275424.1"/>
    <property type="molecule type" value="Genomic_DNA"/>
</dbReference>
<feature type="region of interest" description="Disordered" evidence="1">
    <location>
        <begin position="187"/>
        <end position="231"/>
    </location>
</feature>
<evidence type="ECO:0000313" key="3">
    <source>
        <dbReference type="Proteomes" id="UP000703893"/>
    </source>
</evidence>
<organism evidence="2 3">
    <name type="scientific">Candidatus Tanganyikabacteria bacterium</name>
    <dbReference type="NCBI Taxonomy" id="2961651"/>
    <lineage>
        <taxon>Bacteria</taxon>
        <taxon>Bacillati</taxon>
        <taxon>Candidatus Sericytochromatia</taxon>
        <taxon>Candidatus Tanganyikabacteria</taxon>
    </lineage>
</organism>